<dbReference type="Pfam" id="PF00440">
    <property type="entry name" value="TetR_N"/>
    <property type="match status" value="1"/>
</dbReference>
<dbReference type="PROSITE" id="PS01081">
    <property type="entry name" value="HTH_TETR_1"/>
    <property type="match status" value="1"/>
</dbReference>
<proteinExistence type="predicted"/>
<evidence type="ECO:0000256" key="4">
    <source>
        <dbReference type="PROSITE-ProRule" id="PRU00335"/>
    </source>
</evidence>
<dbReference type="InterPro" id="IPR023772">
    <property type="entry name" value="DNA-bd_HTH_TetR-type_CS"/>
</dbReference>
<dbReference type="InterPro" id="IPR050109">
    <property type="entry name" value="HTH-type_TetR-like_transc_reg"/>
</dbReference>
<feature type="domain" description="HTH tetR-type" evidence="5">
    <location>
        <begin position="13"/>
        <end position="73"/>
    </location>
</feature>
<keyword evidence="3" id="KW-0804">Transcription</keyword>
<dbReference type="InterPro" id="IPR009057">
    <property type="entry name" value="Homeodomain-like_sf"/>
</dbReference>
<reference evidence="6" key="1">
    <citation type="submission" date="2020-10" db="EMBL/GenBank/DDBJ databases">
        <title>Taxonomic study of unclassified bacteria belonging to the class Ktedonobacteria.</title>
        <authorList>
            <person name="Yabe S."/>
            <person name="Wang C.M."/>
            <person name="Zheng Y."/>
            <person name="Sakai Y."/>
            <person name="Cavaletti L."/>
            <person name="Monciardini P."/>
            <person name="Donadio S."/>
        </authorList>
    </citation>
    <scope>NUCLEOTIDE SEQUENCE</scope>
    <source>
        <strain evidence="6">SOSP1-1</strain>
    </source>
</reference>
<dbReference type="PANTHER" id="PTHR30055:SF234">
    <property type="entry name" value="HTH-TYPE TRANSCRIPTIONAL REGULATOR BETI"/>
    <property type="match status" value="1"/>
</dbReference>
<dbReference type="Gene3D" id="1.10.357.10">
    <property type="entry name" value="Tetracycline Repressor, domain 2"/>
    <property type="match status" value="1"/>
</dbReference>
<gene>
    <name evidence="6" type="ORF">KSX_77040</name>
</gene>
<dbReference type="InterPro" id="IPR001647">
    <property type="entry name" value="HTH_TetR"/>
</dbReference>
<accession>A0A8J3MX20</accession>
<evidence type="ECO:0000259" key="5">
    <source>
        <dbReference type="PROSITE" id="PS50977"/>
    </source>
</evidence>
<evidence type="ECO:0000256" key="2">
    <source>
        <dbReference type="ARBA" id="ARBA00023125"/>
    </source>
</evidence>
<evidence type="ECO:0000256" key="3">
    <source>
        <dbReference type="ARBA" id="ARBA00023163"/>
    </source>
</evidence>
<keyword evidence="2 4" id="KW-0238">DNA-binding</keyword>
<dbReference type="GO" id="GO:0000976">
    <property type="term" value="F:transcription cis-regulatory region binding"/>
    <property type="evidence" value="ECO:0007669"/>
    <property type="project" value="TreeGrafter"/>
</dbReference>
<dbReference type="AlphaFoldDB" id="A0A8J3MX20"/>
<keyword evidence="1" id="KW-0805">Transcription regulation</keyword>
<dbReference type="GO" id="GO:0003700">
    <property type="term" value="F:DNA-binding transcription factor activity"/>
    <property type="evidence" value="ECO:0007669"/>
    <property type="project" value="TreeGrafter"/>
</dbReference>
<dbReference type="PRINTS" id="PR00455">
    <property type="entry name" value="HTHTETR"/>
</dbReference>
<dbReference type="PROSITE" id="PS50977">
    <property type="entry name" value="HTH_TETR_2"/>
    <property type="match status" value="1"/>
</dbReference>
<dbReference type="SUPFAM" id="SSF46689">
    <property type="entry name" value="Homeodomain-like"/>
    <property type="match status" value="1"/>
</dbReference>
<dbReference type="PANTHER" id="PTHR30055">
    <property type="entry name" value="HTH-TYPE TRANSCRIPTIONAL REGULATOR RUTR"/>
    <property type="match status" value="1"/>
</dbReference>
<keyword evidence="7" id="KW-1185">Reference proteome</keyword>
<dbReference type="Proteomes" id="UP000612362">
    <property type="component" value="Unassembled WGS sequence"/>
</dbReference>
<protein>
    <submittedName>
        <fullName evidence="6">TetR family transcriptional regulator</fullName>
    </submittedName>
</protein>
<comment type="caution">
    <text evidence="6">The sequence shown here is derived from an EMBL/GenBank/DDBJ whole genome shotgun (WGS) entry which is preliminary data.</text>
</comment>
<organism evidence="6 7">
    <name type="scientific">Ktedonospora formicarum</name>
    <dbReference type="NCBI Taxonomy" id="2778364"/>
    <lineage>
        <taxon>Bacteria</taxon>
        <taxon>Bacillati</taxon>
        <taxon>Chloroflexota</taxon>
        <taxon>Ktedonobacteria</taxon>
        <taxon>Ktedonobacterales</taxon>
        <taxon>Ktedonobacteraceae</taxon>
        <taxon>Ktedonospora</taxon>
    </lineage>
</organism>
<evidence type="ECO:0000313" key="6">
    <source>
        <dbReference type="EMBL" id="GHO49541.1"/>
    </source>
</evidence>
<dbReference type="EMBL" id="BNJF01000005">
    <property type="protein sequence ID" value="GHO49541.1"/>
    <property type="molecule type" value="Genomic_DNA"/>
</dbReference>
<name>A0A8J3MX20_9CHLR</name>
<evidence type="ECO:0000256" key="1">
    <source>
        <dbReference type="ARBA" id="ARBA00023015"/>
    </source>
</evidence>
<sequence length="239" mass="27620">MSLKKTEPPPRQQERAELILQVAAEQLLRWGYKKVTINDIAQQAGIGIGTIYLHWKTKEALFQTVMLREIVAVWDEMLQRMRRDYREFYPHRMMRSILLIAMQRPLARAIFIGDGELLGKLVQNQQALQNPMIHTTDQFFVFLRDQGLMNTDMSVHLQQYAFSAAVTGFCLVDPLIAEEDRVSLEERVDALAHVIRQSFEPSELVADDVMREVVAPRMLTFFEQMITGLSQQVQKTLAL</sequence>
<feature type="DNA-binding region" description="H-T-H motif" evidence="4">
    <location>
        <begin position="36"/>
        <end position="55"/>
    </location>
</feature>
<evidence type="ECO:0000313" key="7">
    <source>
        <dbReference type="Proteomes" id="UP000612362"/>
    </source>
</evidence>